<feature type="compositionally biased region" description="Low complexity" evidence="4">
    <location>
        <begin position="66"/>
        <end position="78"/>
    </location>
</feature>
<sequence>MLPLQRKQLLIDYLAEKGVATMRELSERFGVSEMTVRRDLNALEQENVIRRSHGGAVYLGTRAGPGQDAQGQDSQGQDEPALTDKQAHNRDVKESLAAYAAQRFVTDGDIVAMENGTTVSYMVDRLGQLNELTLLTNGLDTLNRFRPYAGDRRSAIACGGHSPGKVGHVRRSPGRRVFLAVSSRYAVPVRARLYAGDRLHRSEPDGHAGQDRDDPRGAPRGRAARFLQDRQAFFRPGRGLEGYRRLRDRRGHLPGGPRAHREQRRGAPYRVACYSGDLTISNKLSHAEYVHL</sequence>
<dbReference type="EMBL" id="JAPDIA010000007">
    <property type="protein sequence ID" value="MDG0811269.1"/>
    <property type="molecule type" value="Genomic_DNA"/>
</dbReference>
<protein>
    <submittedName>
        <fullName evidence="6">DeoR/GlpR family DNA-binding transcription regulator</fullName>
    </submittedName>
</protein>
<dbReference type="InterPro" id="IPR001034">
    <property type="entry name" value="DeoR_HTH"/>
</dbReference>
<dbReference type="Gene3D" id="1.10.10.10">
    <property type="entry name" value="Winged helix-like DNA-binding domain superfamily/Winged helix DNA-binding domain"/>
    <property type="match status" value="1"/>
</dbReference>
<reference evidence="6" key="1">
    <citation type="submission" date="2022-10" db="EMBL/GenBank/DDBJ databases">
        <title>Comparative genomic analysis of Cohnella hashimotonis sp. nov., isolated from the International Space Station.</title>
        <authorList>
            <person name="Simpson A."/>
            <person name="Venkateswaran K."/>
        </authorList>
    </citation>
    <scope>NUCLEOTIDE SEQUENCE</scope>
    <source>
        <strain evidence="6">DSM 28161</strain>
    </source>
</reference>
<keyword evidence="2 6" id="KW-0238">DNA-binding</keyword>
<dbReference type="GO" id="GO:0003677">
    <property type="term" value="F:DNA binding"/>
    <property type="evidence" value="ECO:0007669"/>
    <property type="project" value="UniProtKB-KW"/>
</dbReference>
<keyword evidence="7" id="KW-1185">Reference proteome</keyword>
<accession>A0A9X4L0L2</accession>
<feature type="region of interest" description="Disordered" evidence="4">
    <location>
        <begin position="59"/>
        <end position="88"/>
    </location>
</feature>
<dbReference type="SMART" id="SM00420">
    <property type="entry name" value="HTH_DEOR"/>
    <property type="match status" value="1"/>
</dbReference>
<dbReference type="PROSITE" id="PS00894">
    <property type="entry name" value="HTH_DEOR_1"/>
    <property type="match status" value="1"/>
</dbReference>
<dbReference type="SUPFAM" id="SSF100950">
    <property type="entry name" value="NagB/RpiA/CoA transferase-like"/>
    <property type="match status" value="1"/>
</dbReference>
<dbReference type="SUPFAM" id="SSF46785">
    <property type="entry name" value="Winged helix' DNA-binding domain"/>
    <property type="match status" value="1"/>
</dbReference>
<dbReference type="GO" id="GO:0003700">
    <property type="term" value="F:DNA-binding transcription factor activity"/>
    <property type="evidence" value="ECO:0007669"/>
    <property type="project" value="InterPro"/>
</dbReference>
<keyword evidence="3" id="KW-0804">Transcription</keyword>
<dbReference type="InterPro" id="IPR037171">
    <property type="entry name" value="NagB/RpiA_transferase-like"/>
</dbReference>
<evidence type="ECO:0000256" key="1">
    <source>
        <dbReference type="ARBA" id="ARBA00023015"/>
    </source>
</evidence>
<organism evidence="6 7">
    <name type="scientific">Cohnella rhizosphaerae</name>
    <dbReference type="NCBI Taxonomy" id="1457232"/>
    <lineage>
        <taxon>Bacteria</taxon>
        <taxon>Bacillati</taxon>
        <taxon>Bacillota</taxon>
        <taxon>Bacilli</taxon>
        <taxon>Bacillales</taxon>
        <taxon>Paenibacillaceae</taxon>
        <taxon>Cohnella</taxon>
    </lineage>
</organism>
<evidence type="ECO:0000313" key="7">
    <source>
        <dbReference type="Proteomes" id="UP001153404"/>
    </source>
</evidence>
<dbReference type="Gene3D" id="3.40.50.1360">
    <property type="match status" value="1"/>
</dbReference>
<evidence type="ECO:0000256" key="2">
    <source>
        <dbReference type="ARBA" id="ARBA00023125"/>
    </source>
</evidence>
<feature type="compositionally biased region" description="Basic and acidic residues" evidence="4">
    <location>
        <begin position="197"/>
        <end position="217"/>
    </location>
</feature>
<dbReference type="Proteomes" id="UP001153404">
    <property type="component" value="Unassembled WGS sequence"/>
</dbReference>
<feature type="region of interest" description="Disordered" evidence="4">
    <location>
        <begin position="197"/>
        <end position="220"/>
    </location>
</feature>
<evidence type="ECO:0000259" key="5">
    <source>
        <dbReference type="PROSITE" id="PS51000"/>
    </source>
</evidence>
<dbReference type="InterPro" id="IPR014036">
    <property type="entry name" value="DeoR-like_C"/>
</dbReference>
<dbReference type="AlphaFoldDB" id="A0A9X4L0L2"/>
<proteinExistence type="predicted"/>
<dbReference type="PANTHER" id="PTHR30363">
    <property type="entry name" value="HTH-TYPE TRANSCRIPTIONAL REGULATOR SRLR-RELATED"/>
    <property type="match status" value="1"/>
</dbReference>
<dbReference type="PANTHER" id="PTHR30363:SF44">
    <property type="entry name" value="AGA OPERON TRANSCRIPTIONAL REPRESSOR-RELATED"/>
    <property type="match status" value="1"/>
</dbReference>
<evidence type="ECO:0000256" key="4">
    <source>
        <dbReference type="SAM" id="MobiDB-lite"/>
    </source>
</evidence>
<keyword evidence="1" id="KW-0805">Transcription regulation</keyword>
<dbReference type="PROSITE" id="PS51000">
    <property type="entry name" value="HTH_DEOR_2"/>
    <property type="match status" value="1"/>
</dbReference>
<dbReference type="InterPro" id="IPR018356">
    <property type="entry name" value="Tscrpt_reg_HTH_DeoR_CS"/>
</dbReference>
<dbReference type="Pfam" id="PF00455">
    <property type="entry name" value="DeoRC"/>
    <property type="match status" value="1"/>
</dbReference>
<dbReference type="PRINTS" id="PR00037">
    <property type="entry name" value="HTHLACR"/>
</dbReference>
<name>A0A9X4L0L2_9BACL</name>
<dbReference type="InterPro" id="IPR036388">
    <property type="entry name" value="WH-like_DNA-bd_sf"/>
</dbReference>
<gene>
    <name evidence="6" type="ORF">OMP40_19265</name>
</gene>
<comment type="caution">
    <text evidence="6">The sequence shown here is derived from an EMBL/GenBank/DDBJ whole genome shotgun (WGS) entry which is preliminary data.</text>
</comment>
<evidence type="ECO:0000256" key="3">
    <source>
        <dbReference type="ARBA" id="ARBA00023163"/>
    </source>
</evidence>
<dbReference type="Pfam" id="PF08220">
    <property type="entry name" value="HTH_DeoR"/>
    <property type="match status" value="1"/>
</dbReference>
<feature type="domain" description="HTH deoR-type" evidence="5">
    <location>
        <begin position="3"/>
        <end position="58"/>
    </location>
</feature>
<dbReference type="InterPro" id="IPR050313">
    <property type="entry name" value="Carb_Metab_HTH_regulators"/>
</dbReference>
<evidence type="ECO:0000313" key="6">
    <source>
        <dbReference type="EMBL" id="MDG0811269.1"/>
    </source>
</evidence>
<dbReference type="InterPro" id="IPR036390">
    <property type="entry name" value="WH_DNA-bd_sf"/>
</dbReference>